<dbReference type="CDD" id="cd00761">
    <property type="entry name" value="Glyco_tranf_GTA_type"/>
    <property type="match status" value="1"/>
</dbReference>
<dbReference type="SUPFAM" id="SSF53448">
    <property type="entry name" value="Nucleotide-diphospho-sugar transferases"/>
    <property type="match status" value="1"/>
</dbReference>
<accession>X0S870</accession>
<name>X0S870_9ZZZZ</name>
<dbReference type="InterPro" id="IPR001173">
    <property type="entry name" value="Glyco_trans_2-like"/>
</dbReference>
<sequence>MFLSIIIPTLNRAEKLSNALESILNQTYSQLAYEVIVVDNGSTDDTKAICVGFENKIRNFEYIYDSHPGLHVGRHAGLRASKSNNLVYTDDDIEAFPTWLEGIAASFEDEEVVLVSGKILPKFEAKPPDWMNKLWEKNQWGKHIGYYSLLDFGNKVQEISPRYVWGCNFAIRKKITFELGGFHPDGMPKDLIRYRGDGETSLSRKILNRGYKTLYNPAASVYHLVS</sequence>
<protein>
    <recommendedName>
        <fullName evidence="1">Glycosyltransferase 2-like domain-containing protein</fullName>
    </recommendedName>
</protein>
<dbReference type="AlphaFoldDB" id="X0S870"/>
<feature type="domain" description="Glycosyltransferase 2-like" evidence="1">
    <location>
        <begin position="4"/>
        <end position="175"/>
    </location>
</feature>
<feature type="non-terminal residue" evidence="2">
    <location>
        <position position="226"/>
    </location>
</feature>
<dbReference type="InterPro" id="IPR029044">
    <property type="entry name" value="Nucleotide-diphossugar_trans"/>
</dbReference>
<evidence type="ECO:0000259" key="1">
    <source>
        <dbReference type="Pfam" id="PF00535"/>
    </source>
</evidence>
<dbReference type="Gene3D" id="3.90.550.10">
    <property type="entry name" value="Spore Coat Polysaccharide Biosynthesis Protein SpsA, Chain A"/>
    <property type="match status" value="1"/>
</dbReference>
<dbReference type="EMBL" id="BARS01003078">
    <property type="protein sequence ID" value="GAF77238.1"/>
    <property type="molecule type" value="Genomic_DNA"/>
</dbReference>
<dbReference type="Pfam" id="PF00535">
    <property type="entry name" value="Glycos_transf_2"/>
    <property type="match status" value="1"/>
</dbReference>
<proteinExistence type="predicted"/>
<organism evidence="2">
    <name type="scientific">marine sediment metagenome</name>
    <dbReference type="NCBI Taxonomy" id="412755"/>
    <lineage>
        <taxon>unclassified sequences</taxon>
        <taxon>metagenomes</taxon>
        <taxon>ecological metagenomes</taxon>
    </lineage>
</organism>
<evidence type="ECO:0000313" key="2">
    <source>
        <dbReference type="EMBL" id="GAF77238.1"/>
    </source>
</evidence>
<dbReference type="PANTHER" id="PTHR22916">
    <property type="entry name" value="GLYCOSYLTRANSFERASE"/>
    <property type="match status" value="1"/>
</dbReference>
<dbReference type="PANTHER" id="PTHR22916:SF64">
    <property type="entry name" value="TRANSFERASE, PUTATIVE-RELATED"/>
    <property type="match status" value="1"/>
</dbReference>
<comment type="caution">
    <text evidence="2">The sequence shown here is derived from an EMBL/GenBank/DDBJ whole genome shotgun (WGS) entry which is preliminary data.</text>
</comment>
<reference evidence="2" key="1">
    <citation type="journal article" date="2014" name="Front. Microbiol.">
        <title>High frequency of phylogenetically diverse reductive dehalogenase-homologous genes in deep subseafloor sedimentary metagenomes.</title>
        <authorList>
            <person name="Kawai M."/>
            <person name="Futagami T."/>
            <person name="Toyoda A."/>
            <person name="Takaki Y."/>
            <person name="Nishi S."/>
            <person name="Hori S."/>
            <person name="Arai W."/>
            <person name="Tsubouchi T."/>
            <person name="Morono Y."/>
            <person name="Uchiyama I."/>
            <person name="Ito T."/>
            <person name="Fujiyama A."/>
            <person name="Inagaki F."/>
            <person name="Takami H."/>
        </authorList>
    </citation>
    <scope>NUCLEOTIDE SEQUENCE</scope>
    <source>
        <strain evidence="2">Expedition CK06-06</strain>
    </source>
</reference>
<gene>
    <name evidence="2" type="ORF">S01H1_05930</name>
</gene>